<evidence type="ECO:0000313" key="1">
    <source>
        <dbReference type="EMBL" id="UVC54700.1"/>
    </source>
</evidence>
<gene>
    <name evidence="1" type="ORF">MACJ_003670</name>
</gene>
<sequence>MKFVQYIYIGPEY</sequence>
<dbReference type="EMBL" id="CP056068">
    <property type="protein sequence ID" value="UVC54700.1"/>
    <property type="molecule type" value="Genomic_DNA"/>
</dbReference>
<reference evidence="1" key="1">
    <citation type="submission" date="2022-07" db="EMBL/GenBank/DDBJ databases">
        <title>Evaluation of T. orientalis genome assembly methods using nanopore sequencing and analysis of variation between genomes.</title>
        <authorList>
            <person name="Yam J."/>
            <person name="Micallef M.L."/>
            <person name="Liu M."/>
            <person name="Djordjevic S.P."/>
            <person name="Bogema D.R."/>
            <person name="Jenkins C."/>
        </authorList>
    </citation>
    <scope>NUCLEOTIDE SEQUENCE</scope>
    <source>
        <strain evidence="1">Fish Creek</strain>
    </source>
</reference>
<proteinExistence type="predicted"/>
<organism evidence="1 2">
    <name type="scientific">Theileria orientalis</name>
    <dbReference type="NCBI Taxonomy" id="68886"/>
    <lineage>
        <taxon>Eukaryota</taxon>
        <taxon>Sar</taxon>
        <taxon>Alveolata</taxon>
        <taxon>Apicomplexa</taxon>
        <taxon>Aconoidasida</taxon>
        <taxon>Piroplasmida</taxon>
        <taxon>Theileriidae</taxon>
        <taxon>Theileria</taxon>
    </lineage>
</organism>
<protein>
    <submittedName>
        <fullName evidence="1">Uncharacterized protein</fullName>
    </submittedName>
</protein>
<accession>A0A976SL58</accession>
<name>A0A976SL58_THEOR</name>
<dbReference type="Proteomes" id="UP000244803">
    <property type="component" value="Chromosome 2"/>
</dbReference>
<evidence type="ECO:0000313" key="2">
    <source>
        <dbReference type="Proteomes" id="UP000244803"/>
    </source>
</evidence>